<dbReference type="PRINTS" id="PR00081">
    <property type="entry name" value="GDHRDH"/>
</dbReference>
<evidence type="ECO:0000256" key="1">
    <source>
        <dbReference type="ARBA" id="ARBA00006484"/>
    </source>
</evidence>
<protein>
    <submittedName>
        <fullName evidence="4">Uncharacterized protein</fullName>
    </submittedName>
</protein>
<accession>A0AAJ0BSJ8</accession>
<dbReference type="InterPro" id="IPR052178">
    <property type="entry name" value="Sec_Metab_Biosynth_SDR"/>
</dbReference>
<sequence>MSPRKVALVTAGSAGLGAAISRMLALDLGMSVIINYSNNAERAEALVQDLRNSYSSVSPSPLPAPSFHAIRADLSGPKSEAIRLVAEAAAAAGGRLDVVISNAGWTRVRDFSDLDDGVDEDDWDRCFGANVKAHLWLFHAARPWLEEANAREEGAAVFVSTASVAGCKPSGSSLPYAVTKAAQIHLIKSLAVIAAPTIRVNSVSPGLLLTDWGLSFPPERLEAIKTQQKLQRFATVEDVAEQVKSFVRSKSVTGQNAVVDAGFSL</sequence>
<name>A0AAJ0BSJ8_9PEZI</name>
<dbReference type="GeneID" id="85314415"/>
<keyword evidence="3" id="KW-0560">Oxidoreductase</keyword>
<comment type="similarity">
    <text evidence="1">Belongs to the short-chain dehydrogenases/reductases (SDR) family.</text>
</comment>
<dbReference type="AlphaFoldDB" id="A0AAJ0BSJ8"/>
<dbReference type="InterPro" id="IPR036291">
    <property type="entry name" value="NAD(P)-bd_dom_sf"/>
</dbReference>
<dbReference type="GO" id="GO:0016491">
    <property type="term" value="F:oxidoreductase activity"/>
    <property type="evidence" value="ECO:0007669"/>
    <property type="project" value="UniProtKB-KW"/>
</dbReference>
<evidence type="ECO:0000313" key="5">
    <source>
        <dbReference type="Proteomes" id="UP001244011"/>
    </source>
</evidence>
<dbReference type="Proteomes" id="UP001244011">
    <property type="component" value="Unassembled WGS sequence"/>
</dbReference>
<organism evidence="4 5">
    <name type="scientific">Phialemonium atrogriseum</name>
    <dbReference type="NCBI Taxonomy" id="1093897"/>
    <lineage>
        <taxon>Eukaryota</taxon>
        <taxon>Fungi</taxon>
        <taxon>Dikarya</taxon>
        <taxon>Ascomycota</taxon>
        <taxon>Pezizomycotina</taxon>
        <taxon>Sordariomycetes</taxon>
        <taxon>Sordariomycetidae</taxon>
        <taxon>Cephalothecales</taxon>
        <taxon>Cephalothecaceae</taxon>
        <taxon>Phialemonium</taxon>
    </lineage>
</organism>
<dbReference type="EMBL" id="MU839025">
    <property type="protein sequence ID" value="KAK1763718.1"/>
    <property type="molecule type" value="Genomic_DNA"/>
</dbReference>
<dbReference type="CDD" id="cd05233">
    <property type="entry name" value="SDR_c"/>
    <property type="match status" value="1"/>
</dbReference>
<dbReference type="PANTHER" id="PTHR43618">
    <property type="entry name" value="7-ALPHA-HYDROXYSTEROID DEHYDROGENASE"/>
    <property type="match status" value="1"/>
</dbReference>
<dbReference type="InterPro" id="IPR002347">
    <property type="entry name" value="SDR_fam"/>
</dbReference>
<gene>
    <name evidence="4" type="ORF">QBC33DRAFT_580891</name>
</gene>
<evidence type="ECO:0000313" key="4">
    <source>
        <dbReference type="EMBL" id="KAK1763718.1"/>
    </source>
</evidence>
<keyword evidence="2" id="KW-0521">NADP</keyword>
<dbReference type="Pfam" id="PF00106">
    <property type="entry name" value="adh_short"/>
    <property type="match status" value="1"/>
</dbReference>
<comment type="caution">
    <text evidence="4">The sequence shown here is derived from an EMBL/GenBank/DDBJ whole genome shotgun (WGS) entry which is preliminary data.</text>
</comment>
<reference evidence="4" key="1">
    <citation type="submission" date="2023-06" db="EMBL/GenBank/DDBJ databases">
        <title>Genome-scale phylogeny and comparative genomics of the fungal order Sordariales.</title>
        <authorList>
            <consortium name="Lawrence Berkeley National Laboratory"/>
            <person name="Hensen N."/>
            <person name="Bonometti L."/>
            <person name="Westerberg I."/>
            <person name="Brannstrom I.O."/>
            <person name="Guillou S."/>
            <person name="Cros-Aarteil S."/>
            <person name="Calhoun S."/>
            <person name="Haridas S."/>
            <person name="Kuo A."/>
            <person name="Mondo S."/>
            <person name="Pangilinan J."/>
            <person name="Riley R."/>
            <person name="Labutti K."/>
            <person name="Andreopoulos B."/>
            <person name="Lipzen A."/>
            <person name="Chen C."/>
            <person name="Yanf M."/>
            <person name="Daum C."/>
            <person name="Ng V."/>
            <person name="Clum A."/>
            <person name="Steindorff A."/>
            <person name="Ohm R."/>
            <person name="Martin F."/>
            <person name="Silar P."/>
            <person name="Natvig D."/>
            <person name="Lalanne C."/>
            <person name="Gautier V."/>
            <person name="Ament-Velasquez S.L."/>
            <person name="Kruys A."/>
            <person name="Hutchinson M.I."/>
            <person name="Powell A.J."/>
            <person name="Barry K."/>
            <person name="Miller A.N."/>
            <person name="Grigoriev I.V."/>
            <person name="Debuchy R."/>
            <person name="Gladieux P."/>
            <person name="Thoren M.H."/>
            <person name="Johannesson H."/>
        </authorList>
    </citation>
    <scope>NUCLEOTIDE SEQUENCE</scope>
    <source>
        <strain evidence="4">8032-3</strain>
    </source>
</reference>
<dbReference type="RefSeq" id="XP_060279931.1">
    <property type="nucleotide sequence ID" value="XM_060431228.1"/>
</dbReference>
<dbReference type="SUPFAM" id="SSF51735">
    <property type="entry name" value="NAD(P)-binding Rossmann-fold domains"/>
    <property type="match status" value="1"/>
</dbReference>
<evidence type="ECO:0000256" key="3">
    <source>
        <dbReference type="ARBA" id="ARBA00023002"/>
    </source>
</evidence>
<evidence type="ECO:0000256" key="2">
    <source>
        <dbReference type="ARBA" id="ARBA00022857"/>
    </source>
</evidence>
<dbReference type="PANTHER" id="PTHR43618:SF13">
    <property type="entry name" value="CHAIN DEHYDROGENASE, PUTATIVE (AFU_ORTHOLOGUE AFUA_1G17650)-RELATED"/>
    <property type="match status" value="1"/>
</dbReference>
<keyword evidence="5" id="KW-1185">Reference proteome</keyword>
<proteinExistence type="inferred from homology"/>
<dbReference type="Gene3D" id="3.40.50.720">
    <property type="entry name" value="NAD(P)-binding Rossmann-like Domain"/>
    <property type="match status" value="1"/>
</dbReference>